<feature type="compositionally biased region" description="Polar residues" evidence="1">
    <location>
        <begin position="1"/>
        <end position="17"/>
    </location>
</feature>
<gene>
    <name evidence="2" type="ORF">LENED_012235</name>
</gene>
<comment type="caution">
    <text evidence="2">The sequence shown here is derived from an EMBL/GenBank/DDBJ whole genome shotgun (WGS) entry which is preliminary data.</text>
</comment>
<accession>A0A1Q3ES54</accession>
<reference evidence="2 3" key="1">
    <citation type="submission" date="2016-08" db="EMBL/GenBank/DDBJ databases">
        <authorList>
            <consortium name="Lentinula edodes genome sequencing consortium"/>
            <person name="Sakamoto Y."/>
            <person name="Nakade K."/>
            <person name="Sato S."/>
            <person name="Yoshida Y."/>
            <person name="Miyazaki K."/>
            <person name="Natsume S."/>
            <person name="Konno N."/>
        </authorList>
    </citation>
    <scope>NUCLEOTIDE SEQUENCE [LARGE SCALE GENOMIC DNA]</scope>
    <source>
        <strain evidence="2 3">NBRC 111202</strain>
    </source>
</reference>
<evidence type="ECO:0000313" key="2">
    <source>
        <dbReference type="EMBL" id="GAW10012.1"/>
    </source>
</evidence>
<organism evidence="2 3">
    <name type="scientific">Lentinula edodes</name>
    <name type="common">Shiitake mushroom</name>
    <name type="synonym">Lentinus edodes</name>
    <dbReference type="NCBI Taxonomy" id="5353"/>
    <lineage>
        <taxon>Eukaryota</taxon>
        <taxon>Fungi</taxon>
        <taxon>Dikarya</taxon>
        <taxon>Basidiomycota</taxon>
        <taxon>Agaricomycotina</taxon>
        <taxon>Agaricomycetes</taxon>
        <taxon>Agaricomycetidae</taxon>
        <taxon>Agaricales</taxon>
        <taxon>Marasmiineae</taxon>
        <taxon>Omphalotaceae</taxon>
        <taxon>Lentinula</taxon>
    </lineage>
</organism>
<dbReference type="Proteomes" id="UP000188533">
    <property type="component" value="Unassembled WGS sequence"/>
</dbReference>
<dbReference type="EMBL" id="BDGU01001498">
    <property type="protein sequence ID" value="GAW10012.1"/>
    <property type="molecule type" value="Genomic_DNA"/>
</dbReference>
<reference evidence="2 3" key="2">
    <citation type="submission" date="2017-02" db="EMBL/GenBank/DDBJ databases">
        <title>A genome survey and senescence transcriptome analysis in Lentinula edodes.</title>
        <authorList>
            <person name="Sakamoto Y."/>
            <person name="Nakade K."/>
            <person name="Sato S."/>
            <person name="Yoshida Y."/>
            <person name="Miyazaki K."/>
            <person name="Natsume S."/>
            <person name="Konno N."/>
        </authorList>
    </citation>
    <scope>NUCLEOTIDE SEQUENCE [LARGE SCALE GENOMIC DNA]</scope>
    <source>
        <strain evidence="2 3">NBRC 111202</strain>
    </source>
</reference>
<proteinExistence type="predicted"/>
<protein>
    <submittedName>
        <fullName evidence="2">Uncharacterized protein</fullName>
    </submittedName>
</protein>
<feature type="region of interest" description="Disordered" evidence="1">
    <location>
        <begin position="1"/>
        <end position="25"/>
    </location>
</feature>
<sequence length="105" mass="11816">MSQTIEPNSVTDVTSPSPEEDLERPYPIPGIVVFNIGKTERKRLDTGPEWEAIRPYHQLLLEALIKMLRKTQAKKYTVQGVSVSAGAQIVIDTDDEDWANFVDCN</sequence>
<dbReference type="AlphaFoldDB" id="A0A1Q3ES54"/>
<name>A0A1Q3ES54_LENED</name>
<keyword evidence="3" id="KW-1185">Reference proteome</keyword>
<evidence type="ECO:0000313" key="3">
    <source>
        <dbReference type="Proteomes" id="UP000188533"/>
    </source>
</evidence>
<evidence type="ECO:0000256" key="1">
    <source>
        <dbReference type="SAM" id="MobiDB-lite"/>
    </source>
</evidence>